<protein>
    <recommendedName>
        <fullName evidence="10">G-protein coupled receptors family 1 profile domain-containing protein</fullName>
    </recommendedName>
</protein>
<proteinExistence type="predicted"/>
<keyword evidence="2" id="KW-1003">Cell membrane</keyword>
<keyword evidence="7" id="KW-0675">Receptor</keyword>
<dbReference type="Gene3D" id="1.20.1070.10">
    <property type="entry name" value="Rhodopsin 7-helix transmembrane proteins"/>
    <property type="match status" value="1"/>
</dbReference>
<dbReference type="SUPFAM" id="SSF81321">
    <property type="entry name" value="Family A G protein-coupled receptor-like"/>
    <property type="match status" value="1"/>
</dbReference>
<organism evidence="11 12">
    <name type="scientific">Dimorphilus gyrociliatus</name>
    <dbReference type="NCBI Taxonomy" id="2664684"/>
    <lineage>
        <taxon>Eukaryota</taxon>
        <taxon>Metazoa</taxon>
        <taxon>Spiralia</taxon>
        <taxon>Lophotrochozoa</taxon>
        <taxon>Annelida</taxon>
        <taxon>Polychaeta</taxon>
        <taxon>Polychaeta incertae sedis</taxon>
        <taxon>Dinophilidae</taxon>
        <taxon>Dimorphilus</taxon>
    </lineage>
</organism>
<keyword evidence="3 9" id="KW-0812">Transmembrane</keyword>
<feature type="transmembrane region" description="Helical" evidence="9">
    <location>
        <begin position="187"/>
        <end position="210"/>
    </location>
</feature>
<dbReference type="GO" id="GO:0043005">
    <property type="term" value="C:neuron projection"/>
    <property type="evidence" value="ECO:0007669"/>
    <property type="project" value="TreeGrafter"/>
</dbReference>
<evidence type="ECO:0000256" key="6">
    <source>
        <dbReference type="ARBA" id="ARBA00023136"/>
    </source>
</evidence>
<accession>A0A7I8VNT9</accession>
<feature type="transmembrane region" description="Helical" evidence="9">
    <location>
        <begin position="282"/>
        <end position="302"/>
    </location>
</feature>
<comment type="caution">
    <text evidence="11">The sequence shown here is derived from an EMBL/GenBank/DDBJ whole genome shotgun (WGS) entry which is preliminary data.</text>
</comment>
<evidence type="ECO:0000313" key="12">
    <source>
        <dbReference type="Proteomes" id="UP000549394"/>
    </source>
</evidence>
<dbReference type="PROSITE" id="PS50262">
    <property type="entry name" value="G_PROTEIN_RECEP_F1_2"/>
    <property type="match status" value="1"/>
</dbReference>
<feature type="transmembrane region" description="Helical" evidence="9">
    <location>
        <begin position="235"/>
        <end position="262"/>
    </location>
</feature>
<reference evidence="11 12" key="1">
    <citation type="submission" date="2020-08" db="EMBL/GenBank/DDBJ databases">
        <authorList>
            <person name="Hejnol A."/>
        </authorList>
    </citation>
    <scope>NUCLEOTIDE SEQUENCE [LARGE SCALE GENOMIC DNA]</scope>
</reference>
<keyword evidence="12" id="KW-1185">Reference proteome</keyword>
<evidence type="ECO:0000256" key="9">
    <source>
        <dbReference type="SAM" id="Phobius"/>
    </source>
</evidence>
<dbReference type="GO" id="GO:0004930">
    <property type="term" value="F:G protein-coupled receptor activity"/>
    <property type="evidence" value="ECO:0007669"/>
    <property type="project" value="UniProtKB-KW"/>
</dbReference>
<dbReference type="GO" id="GO:0007218">
    <property type="term" value="P:neuropeptide signaling pathway"/>
    <property type="evidence" value="ECO:0007669"/>
    <property type="project" value="TreeGrafter"/>
</dbReference>
<dbReference type="AlphaFoldDB" id="A0A7I8VNT9"/>
<evidence type="ECO:0000256" key="1">
    <source>
        <dbReference type="ARBA" id="ARBA00004651"/>
    </source>
</evidence>
<comment type="subcellular location">
    <subcellularLocation>
        <location evidence="1">Cell membrane</location>
        <topology evidence="1">Multi-pass membrane protein</topology>
    </subcellularLocation>
</comment>
<dbReference type="GO" id="GO:0042923">
    <property type="term" value="F:neuropeptide binding"/>
    <property type="evidence" value="ECO:0007669"/>
    <property type="project" value="TreeGrafter"/>
</dbReference>
<keyword evidence="8" id="KW-0807">Transducer</keyword>
<evidence type="ECO:0000256" key="7">
    <source>
        <dbReference type="ARBA" id="ARBA00023170"/>
    </source>
</evidence>
<dbReference type="EMBL" id="CAJFCJ010000007">
    <property type="protein sequence ID" value="CAD5117372.1"/>
    <property type="molecule type" value="Genomic_DNA"/>
</dbReference>
<evidence type="ECO:0000256" key="8">
    <source>
        <dbReference type="ARBA" id="ARBA00023224"/>
    </source>
</evidence>
<dbReference type="PRINTS" id="PR00237">
    <property type="entry name" value="GPCRRHODOPSN"/>
</dbReference>
<feature type="transmembrane region" description="Helical" evidence="9">
    <location>
        <begin position="20"/>
        <end position="43"/>
    </location>
</feature>
<gene>
    <name evidence="11" type="ORF">DGYR_LOCUS5905</name>
</gene>
<evidence type="ECO:0000313" key="11">
    <source>
        <dbReference type="EMBL" id="CAD5117372.1"/>
    </source>
</evidence>
<dbReference type="PANTHER" id="PTHR24229">
    <property type="entry name" value="NEUROPEPTIDES RECEPTOR"/>
    <property type="match status" value="1"/>
</dbReference>
<dbReference type="PANTHER" id="PTHR24229:SF40">
    <property type="entry name" value="ALLATOSTATIN C RECEPTOR 1-RELATED"/>
    <property type="match status" value="1"/>
</dbReference>
<dbReference type="InterPro" id="IPR000276">
    <property type="entry name" value="GPCR_Rhodpsn"/>
</dbReference>
<dbReference type="Pfam" id="PF00001">
    <property type="entry name" value="7tm_1"/>
    <property type="match status" value="1"/>
</dbReference>
<keyword evidence="6 9" id="KW-0472">Membrane</keyword>
<keyword evidence="5" id="KW-0297">G-protein coupled receptor</keyword>
<keyword evidence="4 9" id="KW-1133">Transmembrane helix</keyword>
<dbReference type="OrthoDB" id="9990906at2759"/>
<name>A0A7I8VNT9_9ANNE</name>
<dbReference type="InterPro" id="IPR017452">
    <property type="entry name" value="GPCR_Rhodpsn_7TM"/>
</dbReference>
<evidence type="ECO:0000256" key="4">
    <source>
        <dbReference type="ARBA" id="ARBA00022989"/>
    </source>
</evidence>
<sequence length="345" mass="38529">MQNATVTLLLDKSLQLKAVYAPFLLAVEPLSNILCAVVFFRYAPATSTNVYMSALSLADFTFATTGLIWHMRTGQTRDETDLRVTLGCAIPTFLHIPPGQVSEWMVLAVTIDRALAIYAPIKSKSVRTTKVAKYVVCGVVVLAMLWGIPLLLLIPGDESDPNRFHRCKGRNQYLTEYAWNIYPWYDLAMYACIPSVVVCICTTMILCKLIKEKRYFRYRRGAKSTLAKLSQGTTIMLISVATLCLICTLPVCILVITLSIPSVAEDTETFAKVNLAMTVAEMFMFLNHSVNLYVCLASNAHFRQYVRKALRMKSAPADGAGRQTVALMKKRTSVNFSRSTTLQKF</sequence>
<evidence type="ECO:0000256" key="5">
    <source>
        <dbReference type="ARBA" id="ARBA00023040"/>
    </source>
</evidence>
<dbReference type="Proteomes" id="UP000549394">
    <property type="component" value="Unassembled WGS sequence"/>
</dbReference>
<feature type="transmembrane region" description="Helical" evidence="9">
    <location>
        <begin position="131"/>
        <end position="154"/>
    </location>
</feature>
<feature type="domain" description="G-protein coupled receptors family 1 profile" evidence="10">
    <location>
        <begin position="31"/>
        <end position="295"/>
    </location>
</feature>
<evidence type="ECO:0000259" key="10">
    <source>
        <dbReference type="PROSITE" id="PS50262"/>
    </source>
</evidence>
<evidence type="ECO:0000256" key="3">
    <source>
        <dbReference type="ARBA" id="ARBA00022692"/>
    </source>
</evidence>
<dbReference type="GO" id="GO:0005886">
    <property type="term" value="C:plasma membrane"/>
    <property type="evidence" value="ECO:0007669"/>
    <property type="project" value="UniProtKB-SubCell"/>
</dbReference>
<evidence type="ECO:0000256" key="2">
    <source>
        <dbReference type="ARBA" id="ARBA00022475"/>
    </source>
</evidence>